<organism evidence="3 4">
    <name type="scientific">Streptomyces collinus (strain DSM 40733 / Tue 365)</name>
    <dbReference type="NCBI Taxonomy" id="1214242"/>
    <lineage>
        <taxon>Bacteria</taxon>
        <taxon>Bacillati</taxon>
        <taxon>Actinomycetota</taxon>
        <taxon>Actinomycetes</taxon>
        <taxon>Kitasatosporales</taxon>
        <taxon>Streptomycetaceae</taxon>
        <taxon>Streptomyces</taxon>
    </lineage>
</organism>
<keyword evidence="4" id="KW-1185">Reference proteome</keyword>
<proteinExistence type="predicted"/>
<gene>
    <name evidence="3" type="ORF">B446_05750</name>
</gene>
<feature type="transmembrane region" description="Helical" evidence="2">
    <location>
        <begin position="68"/>
        <end position="86"/>
    </location>
</feature>
<dbReference type="STRING" id="1214242.B446_05750"/>
<dbReference type="AlphaFoldDB" id="S5UQ76"/>
<accession>S5UQ76</accession>
<feature type="transmembrane region" description="Helical" evidence="2">
    <location>
        <begin position="38"/>
        <end position="62"/>
    </location>
</feature>
<dbReference type="HOGENOM" id="CLU_1766934_0_0_11"/>
<evidence type="ECO:0000313" key="3">
    <source>
        <dbReference type="EMBL" id="AGS67976.1"/>
    </source>
</evidence>
<sequence>MPSLHRAVAPAGWDVPPPEPEEPLAEELLPPLPEEPELAWCVAVAAGLTVLVTVTVGCGLAALVTVTVGAGAAVCVAVAVVVAVTVTSGRGVALELAWLDPVLAIVAPMTNSVNPPAHTRLRLCNGRMSGMGTGSGGRTDHGGPGWF</sequence>
<dbReference type="KEGG" id="sci:B446_05750"/>
<keyword evidence="2" id="KW-1133">Transmembrane helix</keyword>
<evidence type="ECO:0000256" key="2">
    <source>
        <dbReference type="SAM" id="Phobius"/>
    </source>
</evidence>
<keyword evidence="2" id="KW-0812">Transmembrane</keyword>
<dbReference type="Proteomes" id="UP000015423">
    <property type="component" value="Chromosome"/>
</dbReference>
<evidence type="ECO:0000313" key="4">
    <source>
        <dbReference type="Proteomes" id="UP000015423"/>
    </source>
</evidence>
<evidence type="ECO:0000256" key="1">
    <source>
        <dbReference type="SAM" id="MobiDB-lite"/>
    </source>
</evidence>
<feature type="region of interest" description="Disordered" evidence="1">
    <location>
        <begin position="1"/>
        <end position="25"/>
    </location>
</feature>
<reference evidence="4" key="1">
    <citation type="submission" date="2012-10" db="EMBL/GenBank/DDBJ databases">
        <title>The complete genome sequence of Streptomyces collinus Tu 365.</title>
        <authorList>
            <person name="Ruckert C."/>
            <person name="Szczepanowski R."/>
            <person name="Goesmann A."/>
            <person name="Pross E.K."/>
            <person name="Musiol E.M."/>
            <person name="Blin K."/>
            <person name="Wohlleben W."/>
            <person name="Puhler A."/>
            <person name="Weber T."/>
            <person name="Kalinowski J."/>
        </authorList>
    </citation>
    <scope>NUCLEOTIDE SEQUENCE [LARGE SCALE GENOMIC DNA]</scope>
    <source>
        <strain evidence="4">DSM 40733 / Tue 365</strain>
    </source>
</reference>
<dbReference type="EMBL" id="CP006259">
    <property type="protein sequence ID" value="AGS67976.1"/>
    <property type="molecule type" value="Genomic_DNA"/>
</dbReference>
<reference evidence="3 4" key="2">
    <citation type="journal article" date="2013" name="J. Biotechnol.">
        <title>Complete genome sequence of the kirromycin producer Streptomyces collinus Tu 365 consisting of a linear chromosome and two linear plasmids.</title>
        <authorList>
            <person name="Ruckert C."/>
            <person name="Szczepanowski R."/>
            <person name="Albersmeier A."/>
            <person name="Goesmann A."/>
            <person name="Iftime D."/>
            <person name="Musiol E.M."/>
            <person name="Blin K."/>
            <person name="Wohlleben W."/>
            <person name="Puhler A."/>
            <person name="Kalinowski J."/>
            <person name="Weber T."/>
        </authorList>
    </citation>
    <scope>NUCLEOTIDE SEQUENCE [LARGE SCALE GENOMIC DNA]</scope>
    <source>
        <strain evidence="4">DSM 40733 / Tue 365</strain>
    </source>
</reference>
<name>S5UQ76_STRC3</name>
<protein>
    <submittedName>
        <fullName evidence="3">Uncharacterized protein</fullName>
    </submittedName>
</protein>
<keyword evidence="2" id="KW-0472">Membrane</keyword>